<comment type="similarity">
    <text evidence="2">Belongs to the protein-tyrosine phosphatase family. Non-receptor class dual specificity subfamily.</text>
</comment>
<evidence type="ECO:0000256" key="5">
    <source>
        <dbReference type="ARBA" id="ARBA00048336"/>
    </source>
</evidence>
<evidence type="ECO:0000256" key="1">
    <source>
        <dbReference type="ARBA" id="ARBA00004496"/>
    </source>
</evidence>
<evidence type="ECO:0000256" key="2">
    <source>
        <dbReference type="ARBA" id="ARBA00008601"/>
    </source>
</evidence>
<dbReference type="Gene3D" id="3.90.190.10">
    <property type="entry name" value="Protein tyrosine phosphatase superfamily"/>
    <property type="match status" value="1"/>
</dbReference>
<dbReference type="PANTHER" id="PTHR46495:SF1">
    <property type="entry name" value="DUAL SPECIFICITY PHOSPHATASE 21"/>
    <property type="match status" value="1"/>
</dbReference>
<dbReference type="PANTHER" id="PTHR46495">
    <property type="entry name" value="DUAL SPECIFICITY PROTEIN PHOSPHATASE 21"/>
    <property type="match status" value="1"/>
</dbReference>
<evidence type="ECO:0000313" key="7">
    <source>
        <dbReference type="Proteomes" id="UP000694383"/>
    </source>
</evidence>
<evidence type="ECO:0000313" key="6">
    <source>
        <dbReference type="Ensembl" id="ENSOSIP00000037767.1"/>
    </source>
</evidence>
<keyword evidence="3" id="KW-0963">Cytoplasm</keyword>
<protein>
    <submittedName>
        <fullName evidence="6">Uncharacterized protein</fullName>
    </submittedName>
</protein>
<organism evidence="6 7">
    <name type="scientific">Oryzias sinensis</name>
    <name type="common">Chinese medaka</name>
    <dbReference type="NCBI Taxonomy" id="183150"/>
    <lineage>
        <taxon>Eukaryota</taxon>
        <taxon>Metazoa</taxon>
        <taxon>Chordata</taxon>
        <taxon>Craniata</taxon>
        <taxon>Vertebrata</taxon>
        <taxon>Euteleostomi</taxon>
        <taxon>Actinopterygii</taxon>
        <taxon>Neopterygii</taxon>
        <taxon>Teleostei</taxon>
        <taxon>Neoteleostei</taxon>
        <taxon>Acanthomorphata</taxon>
        <taxon>Ovalentaria</taxon>
        <taxon>Atherinomorphae</taxon>
        <taxon>Beloniformes</taxon>
        <taxon>Adrianichthyidae</taxon>
        <taxon>Oryziinae</taxon>
        <taxon>Oryzias</taxon>
    </lineage>
</organism>
<dbReference type="AlphaFoldDB" id="A0A8C7Z4X9"/>
<dbReference type="GO" id="GO:0017017">
    <property type="term" value="F:MAP kinase tyrosine/serine/threonine phosphatase activity"/>
    <property type="evidence" value="ECO:0007669"/>
    <property type="project" value="InterPro"/>
</dbReference>
<proteinExistence type="inferred from homology"/>
<reference evidence="6" key="2">
    <citation type="submission" date="2025-09" db="UniProtKB">
        <authorList>
            <consortium name="Ensembl"/>
        </authorList>
    </citation>
    <scope>IDENTIFICATION</scope>
</reference>
<dbReference type="Ensembl" id="ENSOSIT00000039814.1">
    <property type="protein sequence ID" value="ENSOSIP00000037767.1"/>
    <property type="gene ID" value="ENSOSIG00000018697.1"/>
</dbReference>
<evidence type="ECO:0000256" key="3">
    <source>
        <dbReference type="ARBA" id="ARBA00022490"/>
    </source>
</evidence>
<dbReference type="GO" id="GO:0004722">
    <property type="term" value="F:protein serine/threonine phosphatase activity"/>
    <property type="evidence" value="ECO:0007669"/>
    <property type="project" value="UniProtKB-EC"/>
</dbReference>
<dbReference type="Proteomes" id="UP000694383">
    <property type="component" value="Unplaced"/>
</dbReference>
<dbReference type="PRINTS" id="PR01910">
    <property type="entry name" value="ADSPHPHTASEB"/>
</dbReference>
<comment type="subcellular location">
    <subcellularLocation>
        <location evidence="1">Cytoplasm</location>
    </subcellularLocation>
</comment>
<name>A0A8C7Z4X9_9TELE</name>
<accession>A0A8C7Z4X9</accession>
<comment type="catalytic activity">
    <reaction evidence="5">
        <text>O-phospho-L-threonyl-[protein] + H2O = L-threonyl-[protein] + phosphate</text>
        <dbReference type="Rhea" id="RHEA:47004"/>
        <dbReference type="Rhea" id="RHEA-COMP:11060"/>
        <dbReference type="Rhea" id="RHEA-COMP:11605"/>
        <dbReference type="ChEBI" id="CHEBI:15377"/>
        <dbReference type="ChEBI" id="CHEBI:30013"/>
        <dbReference type="ChEBI" id="CHEBI:43474"/>
        <dbReference type="ChEBI" id="CHEBI:61977"/>
        <dbReference type="EC" id="3.1.3.16"/>
    </reaction>
</comment>
<keyword evidence="7" id="KW-1185">Reference proteome</keyword>
<reference evidence="6" key="1">
    <citation type="submission" date="2025-08" db="UniProtKB">
        <authorList>
            <consortium name="Ensembl"/>
        </authorList>
    </citation>
    <scope>IDENTIFICATION</scope>
</reference>
<evidence type="ECO:0000256" key="4">
    <source>
        <dbReference type="ARBA" id="ARBA00047761"/>
    </source>
</evidence>
<dbReference type="SUPFAM" id="SSF52799">
    <property type="entry name" value="(Phosphotyrosine protein) phosphatases II"/>
    <property type="match status" value="1"/>
</dbReference>
<dbReference type="GO" id="GO:0004725">
    <property type="term" value="F:protein tyrosine phosphatase activity"/>
    <property type="evidence" value="ECO:0007669"/>
    <property type="project" value="TreeGrafter"/>
</dbReference>
<dbReference type="GO" id="GO:0005737">
    <property type="term" value="C:cytoplasm"/>
    <property type="evidence" value="ECO:0007669"/>
    <property type="project" value="UniProtKB-SubCell"/>
</dbReference>
<dbReference type="InterPro" id="IPR029021">
    <property type="entry name" value="Prot-tyrosine_phosphatase-like"/>
</dbReference>
<dbReference type="InterPro" id="IPR020420">
    <property type="entry name" value="Atypical_DUSP_subfamB"/>
</dbReference>
<comment type="catalytic activity">
    <reaction evidence="4">
        <text>O-phospho-L-seryl-[protein] + H2O = L-seryl-[protein] + phosphate</text>
        <dbReference type="Rhea" id="RHEA:20629"/>
        <dbReference type="Rhea" id="RHEA-COMP:9863"/>
        <dbReference type="Rhea" id="RHEA-COMP:11604"/>
        <dbReference type="ChEBI" id="CHEBI:15377"/>
        <dbReference type="ChEBI" id="CHEBI:29999"/>
        <dbReference type="ChEBI" id="CHEBI:43474"/>
        <dbReference type="ChEBI" id="CHEBI:83421"/>
        <dbReference type="EC" id="3.1.3.16"/>
    </reaction>
</comment>
<sequence>MGMFLLYLYLSSRKSANDSSQLKVNKITCIINVSEARSSCPPGVDEYVHIPVSDSPLTVFQQICKELSHHATFCTVPWFVQNEDILDTISSISLLN</sequence>